<evidence type="ECO:0000256" key="1">
    <source>
        <dbReference type="ARBA" id="ARBA00008931"/>
    </source>
</evidence>
<dbReference type="GO" id="GO:0005840">
    <property type="term" value="C:ribosome"/>
    <property type="evidence" value="ECO:0007669"/>
    <property type="project" value="UniProtKB-KW"/>
</dbReference>
<accession>G7YCJ2</accession>
<dbReference type="AlphaFoldDB" id="G7YCJ2"/>
<dbReference type="InterPro" id="IPR047873">
    <property type="entry name" value="Ribosomal_uL16"/>
</dbReference>
<keyword evidence="2 4" id="KW-0689">Ribosomal protein</keyword>
<proteinExistence type="inferred from homology"/>
<dbReference type="PANTHER" id="PTHR11726">
    <property type="entry name" value="60S RIBOSOMAL PROTEIN L10"/>
    <property type="match status" value="1"/>
</dbReference>
<evidence type="ECO:0000256" key="2">
    <source>
        <dbReference type="ARBA" id="ARBA00022980"/>
    </source>
</evidence>
<dbReference type="SUPFAM" id="SSF54686">
    <property type="entry name" value="Ribosomal protein L16p/L10e"/>
    <property type="match status" value="1"/>
</dbReference>
<dbReference type="InterPro" id="IPR001197">
    <property type="entry name" value="Ribosomal_uL16_euk_arch"/>
</dbReference>
<dbReference type="GO" id="GO:0006412">
    <property type="term" value="P:translation"/>
    <property type="evidence" value="ECO:0007669"/>
    <property type="project" value="InterPro"/>
</dbReference>
<dbReference type="Pfam" id="PF00252">
    <property type="entry name" value="Ribosomal_L16"/>
    <property type="match status" value="1"/>
</dbReference>
<protein>
    <submittedName>
        <fullName evidence="4">Large subunit ribosomal protein L10e</fullName>
    </submittedName>
</protein>
<organism evidence="4 5">
    <name type="scientific">Clonorchis sinensis</name>
    <name type="common">Chinese liver fluke</name>
    <dbReference type="NCBI Taxonomy" id="79923"/>
    <lineage>
        <taxon>Eukaryota</taxon>
        <taxon>Metazoa</taxon>
        <taxon>Spiralia</taxon>
        <taxon>Lophotrochozoa</taxon>
        <taxon>Platyhelminthes</taxon>
        <taxon>Trematoda</taxon>
        <taxon>Digenea</taxon>
        <taxon>Opisthorchiida</taxon>
        <taxon>Opisthorchiata</taxon>
        <taxon>Opisthorchiidae</taxon>
        <taxon>Clonorchis</taxon>
    </lineage>
</organism>
<reference key="2">
    <citation type="submission" date="2011-10" db="EMBL/GenBank/DDBJ databases">
        <title>The genome and transcriptome sequence of Clonorchis sinensis provide insights into the carcinogenic liver fluke.</title>
        <authorList>
            <person name="Wang X."/>
            <person name="Huang Y."/>
            <person name="Chen W."/>
            <person name="Liu H."/>
            <person name="Guo L."/>
            <person name="Chen Y."/>
            <person name="Luo F."/>
            <person name="Zhou W."/>
            <person name="Sun J."/>
            <person name="Mao Q."/>
            <person name="Liang P."/>
            <person name="Zhou C."/>
            <person name="Tian Y."/>
            <person name="Men J."/>
            <person name="Lv X."/>
            <person name="Huang L."/>
            <person name="Zhou J."/>
            <person name="Hu Y."/>
            <person name="Li R."/>
            <person name="Zhang F."/>
            <person name="Lei H."/>
            <person name="Li X."/>
            <person name="Hu X."/>
            <person name="Liang C."/>
            <person name="Xu J."/>
            <person name="Wu Z."/>
            <person name="Yu X."/>
        </authorList>
    </citation>
    <scope>NUCLEOTIDE SEQUENCE</scope>
    <source>
        <strain>Henan</strain>
    </source>
</reference>
<dbReference type="InterPro" id="IPR036920">
    <property type="entry name" value="Ribosomal_uL16_sf"/>
</dbReference>
<dbReference type="PROSITE" id="PS01257">
    <property type="entry name" value="RIBOSOMAL_L10E"/>
    <property type="match status" value="1"/>
</dbReference>
<evidence type="ECO:0000313" key="5">
    <source>
        <dbReference type="Proteomes" id="UP000008909"/>
    </source>
</evidence>
<name>G7YCJ2_CLOSI</name>
<dbReference type="Proteomes" id="UP000008909">
    <property type="component" value="Unassembled WGS sequence"/>
</dbReference>
<evidence type="ECO:0000256" key="3">
    <source>
        <dbReference type="ARBA" id="ARBA00023274"/>
    </source>
</evidence>
<dbReference type="FunFam" id="3.90.1170.10:FF:000002">
    <property type="entry name" value="60S ribosomal protein L10"/>
    <property type="match status" value="1"/>
</dbReference>
<reference evidence="4" key="1">
    <citation type="journal article" date="2011" name="Genome Biol.">
        <title>The draft genome of the carcinogenic human liver fluke Clonorchis sinensis.</title>
        <authorList>
            <person name="Wang X."/>
            <person name="Chen W."/>
            <person name="Huang Y."/>
            <person name="Sun J."/>
            <person name="Men J."/>
            <person name="Liu H."/>
            <person name="Luo F."/>
            <person name="Guo L."/>
            <person name="Lv X."/>
            <person name="Deng C."/>
            <person name="Zhou C."/>
            <person name="Fan Y."/>
            <person name="Li X."/>
            <person name="Huang L."/>
            <person name="Hu Y."/>
            <person name="Liang C."/>
            <person name="Hu X."/>
            <person name="Xu J."/>
            <person name="Yu X."/>
        </authorList>
    </citation>
    <scope>NUCLEOTIDE SEQUENCE [LARGE SCALE GENOMIC DNA]</scope>
    <source>
        <strain evidence="4">Henan</strain>
    </source>
</reference>
<sequence length="567" mass="64265">MVKLSLLPDVFWGPSAVVFSAKIDALLTFAVWAFEVRGFARHIVDQPGPTNIHCKTESMKFPECRTTDTGLCAYTFGWLGISVHHDQIFAFCRKRSLSGSAAFHGQYRSGHHSAYASTGQEVLADKCRCVGAMFVTCNTPERFRIQAPKRQPQGDMRVEACSVRYNLNAAEDTTTWMNVKSTRQAYHVKIIRRISWVSCYNRSTLKSAVQAFDKSCSRPYFLRILLELKGSAVRDFRIKIFSIIEAGLLLINPSRHAFYTRADKPGDYQLTGGTVLDHNSQGICYRYCKNKPYPKSRFCRGVPDPKIRIYDLGRKKADVQEFPLCVHLISDEYEQLSSEALEAARICANKYLLKHCGKENFHGRVRVHPFHVIRINKMLSCAGADRLQTGMRGAYGKPQGTVARVDIGQVIMSVRARDQHQAQVMEALRRAKMKFPGRQKIAVSRNWGFTKWPRTGFQEMMQKGHLVSDGVCAKYQPEHGPLERWKRTQARLAGEGQIVSAKSRSTSNRTVRRPAGKVVLSFAIGVRRLQCVSPSRPWLIVTAFTLLKTVEIPVWYCPKGDFCARFH</sequence>
<dbReference type="NCBIfam" id="NF003239">
    <property type="entry name" value="PRK04199.1-4"/>
    <property type="match status" value="1"/>
</dbReference>
<dbReference type="GO" id="GO:0003735">
    <property type="term" value="F:structural constituent of ribosome"/>
    <property type="evidence" value="ECO:0007669"/>
    <property type="project" value="InterPro"/>
</dbReference>
<keyword evidence="5" id="KW-1185">Reference proteome</keyword>
<dbReference type="EMBL" id="DF143067">
    <property type="protein sequence ID" value="GAA50676.1"/>
    <property type="molecule type" value="Genomic_DNA"/>
</dbReference>
<dbReference type="GO" id="GO:1990904">
    <property type="term" value="C:ribonucleoprotein complex"/>
    <property type="evidence" value="ECO:0007669"/>
    <property type="project" value="UniProtKB-KW"/>
</dbReference>
<dbReference type="InterPro" id="IPR018255">
    <property type="entry name" value="Ribosomal_uL16_CS_euk_arc"/>
</dbReference>
<dbReference type="Gene3D" id="3.90.1170.10">
    <property type="entry name" value="Ribosomal protein L10e/L16"/>
    <property type="match status" value="1"/>
</dbReference>
<dbReference type="NCBIfam" id="TIGR00279">
    <property type="entry name" value="uL16_euk_arch"/>
    <property type="match status" value="1"/>
</dbReference>
<keyword evidence="3" id="KW-0687">Ribonucleoprotein</keyword>
<comment type="similarity">
    <text evidence="1">Belongs to the universal ribosomal protein uL16 family.</text>
</comment>
<dbReference type="CDD" id="cd01433">
    <property type="entry name" value="Ribosomal_L16_L10e"/>
    <property type="match status" value="1"/>
</dbReference>
<evidence type="ECO:0000313" key="4">
    <source>
        <dbReference type="EMBL" id="GAA50676.1"/>
    </source>
</evidence>
<gene>
    <name evidence="4" type="ORF">CLF_104897</name>
</gene>
<dbReference type="InterPro" id="IPR016180">
    <property type="entry name" value="Ribosomal_uL16_dom"/>
</dbReference>